<evidence type="ECO:0000256" key="5">
    <source>
        <dbReference type="ARBA" id="ARBA00022692"/>
    </source>
</evidence>
<keyword evidence="7" id="KW-0256">Endoplasmic reticulum</keyword>
<keyword evidence="8" id="KW-0735">Signal-anchor</keyword>
<evidence type="ECO:0000256" key="9">
    <source>
        <dbReference type="ARBA" id="ARBA00022989"/>
    </source>
</evidence>
<evidence type="ECO:0000256" key="6">
    <source>
        <dbReference type="ARBA" id="ARBA00022723"/>
    </source>
</evidence>
<comment type="subcellular location">
    <subcellularLocation>
        <location evidence="2">Endoplasmic reticulum membrane</location>
        <topology evidence="2">Single-pass type II membrane protein</topology>
    </subcellularLocation>
    <subcellularLocation>
        <location evidence="1">Golgi apparatus membrane</location>
        <topology evidence="1">Single-pass type II membrane protein</topology>
    </subcellularLocation>
</comment>
<keyword evidence="13" id="KW-0325">Glycoprotein</keyword>
<evidence type="ECO:0000256" key="3">
    <source>
        <dbReference type="ARBA" id="ARBA00022676"/>
    </source>
</evidence>
<evidence type="ECO:0000256" key="14">
    <source>
        <dbReference type="ARBA" id="ARBA00042865"/>
    </source>
</evidence>
<dbReference type="Pfam" id="PF02485">
    <property type="entry name" value="Branch"/>
    <property type="match status" value="1"/>
</dbReference>
<dbReference type="AlphaFoldDB" id="A0A0U5JNT0"/>
<reference evidence="15" key="1">
    <citation type="submission" date="2015-10" db="EMBL/GenBank/DDBJ databases">
        <authorList>
            <person name="Gilbert D.G."/>
        </authorList>
    </citation>
    <scope>NUCLEOTIDE SEQUENCE</scope>
    <source>
        <strain evidence="15">3c6</strain>
    </source>
</reference>
<dbReference type="GO" id="GO:0030158">
    <property type="term" value="F:protein xylosyltransferase activity"/>
    <property type="evidence" value="ECO:0007669"/>
    <property type="project" value="InterPro"/>
</dbReference>
<evidence type="ECO:0000256" key="8">
    <source>
        <dbReference type="ARBA" id="ARBA00022968"/>
    </source>
</evidence>
<keyword evidence="6" id="KW-0479">Metal-binding</keyword>
<protein>
    <recommendedName>
        <fullName evidence="14">Peptide O-xylosyltransferase</fullName>
    </recommendedName>
</protein>
<evidence type="ECO:0000256" key="10">
    <source>
        <dbReference type="ARBA" id="ARBA00023034"/>
    </source>
</evidence>
<dbReference type="GO" id="GO:0046872">
    <property type="term" value="F:metal ion binding"/>
    <property type="evidence" value="ECO:0007669"/>
    <property type="project" value="UniProtKB-KW"/>
</dbReference>
<dbReference type="GO" id="GO:0050650">
    <property type="term" value="P:chondroitin sulfate proteoglycan biosynthetic process"/>
    <property type="evidence" value="ECO:0007669"/>
    <property type="project" value="TreeGrafter"/>
</dbReference>
<keyword evidence="11" id="KW-0472">Membrane</keyword>
<keyword evidence="3" id="KW-0328">Glycosyltransferase</keyword>
<keyword evidence="4 15" id="KW-0808">Transferase</keyword>
<gene>
    <name evidence="15" type="ORF">LRLP16767_LR3C6_00505</name>
</gene>
<organism evidence="15">
    <name type="scientific">Limosilactobacillus reuteri</name>
    <name type="common">Lactobacillus reuteri</name>
    <dbReference type="NCBI Taxonomy" id="1598"/>
    <lineage>
        <taxon>Bacteria</taxon>
        <taxon>Bacillati</taxon>
        <taxon>Bacillota</taxon>
        <taxon>Bacilli</taxon>
        <taxon>Lactobacillales</taxon>
        <taxon>Lactobacillaceae</taxon>
        <taxon>Limosilactobacillus</taxon>
    </lineage>
</organism>
<evidence type="ECO:0000256" key="12">
    <source>
        <dbReference type="ARBA" id="ARBA00023157"/>
    </source>
</evidence>
<proteinExistence type="predicted"/>
<dbReference type="PANTHER" id="PTHR46025">
    <property type="entry name" value="XYLOSYLTRANSFERASE OXT"/>
    <property type="match status" value="1"/>
</dbReference>
<accession>A0A0U5JNT0</accession>
<dbReference type="InterPro" id="IPR003406">
    <property type="entry name" value="Glyco_trans_14"/>
</dbReference>
<dbReference type="PANTHER" id="PTHR46025:SF3">
    <property type="entry name" value="XYLOSYLTRANSFERASE OXT"/>
    <property type="match status" value="1"/>
</dbReference>
<keyword evidence="9" id="KW-1133">Transmembrane helix</keyword>
<keyword evidence="5" id="KW-0812">Transmembrane</keyword>
<evidence type="ECO:0000256" key="13">
    <source>
        <dbReference type="ARBA" id="ARBA00023180"/>
    </source>
</evidence>
<dbReference type="InterPro" id="IPR043538">
    <property type="entry name" value="XYLT"/>
</dbReference>
<dbReference type="GO" id="GO:0015012">
    <property type="term" value="P:heparan sulfate proteoglycan biosynthetic process"/>
    <property type="evidence" value="ECO:0007669"/>
    <property type="project" value="TreeGrafter"/>
</dbReference>
<evidence type="ECO:0000256" key="2">
    <source>
        <dbReference type="ARBA" id="ARBA00004648"/>
    </source>
</evidence>
<dbReference type="GO" id="GO:0016020">
    <property type="term" value="C:membrane"/>
    <property type="evidence" value="ECO:0007669"/>
    <property type="project" value="InterPro"/>
</dbReference>
<evidence type="ECO:0000256" key="7">
    <source>
        <dbReference type="ARBA" id="ARBA00022824"/>
    </source>
</evidence>
<dbReference type="EMBL" id="LN887358">
    <property type="protein sequence ID" value="CUR38547.1"/>
    <property type="molecule type" value="Genomic_DNA"/>
</dbReference>
<evidence type="ECO:0000256" key="11">
    <source>
        <dbReference type="ARBA" id="ARBA00023136"/>
    </source>
</evidence>
<name>A0A0U5JNT0_LIMRT</name>
<keyword evidence="10" id="KW-0333">Golgi apparatus</keyword>
<sequence>MQAVLILAHKNIDQVIELANRLSTNFEIYVHLDKKADITKNQLQKLKKVSKEYISKYDVKWGSYSIVRATIDLMKLALNNKQNTYFHLISGQDWPLVSPQDIYSYFENTNLIFMNYWLATSMRKTGEPEIWWTKYYFNYDQINRRTTFGKVYHRLLLLIQTMLRVNKLKKYGIEESSIYAGQEWVDIPRDALEYAIEYYEHHPSLEKIFSTSFCSDEMWLQTVLCNSEFKSRIEKNTHHYIEMIEKHGSRPAILDEEDYYKITSGDYLWGRKVERPISDKLIQMLDKTNQDGPTQ</sequence>
<keyword evidence="12" id="KW-1015">Disulfide bond</keyword>
<evidence type="ECO:0000256" key="4">
    <source>
        <dbReference type="ARBA" id="ARBA00022679"/>
    </source>
</evidence>
<evidence type="ECO:0000313" key="15">
    <source>
        <dbReference type="EMBL" id="CUR38547.1"/>
    </source>
</evidence>
<evidence type="ECO:0000256" key="1">
    <source>
        <dbReference type="ARBA" id="ARBA00004323"/>
    </source>
</evidence>